<dbReference type="EMBL" id="MT665958">
    <property type="protein sequence ID" value="QTT61026.1"/>
    <property type="molecule type" value="Genomic_DNA"/>
</dbReference>
<dbReference type="GO" id="GO:0003735">
    <property type="term" value="F:structural constituent of ribosome"/>
    <property type="evidence" value="ECO:0007669"/>
    <property type="project" value="InterPro"/>
</dbReference>
<dbReference type="GO" id="GO:1990904">
    <property type="term" value="C:ribonucleoprotein complex"/>
    <property type="evidence" value="ECO:0007669"/>
    <property type="project" value="UniProtKB-KW"/>
</dbReference>
<evidence type="ECO:0000256" key="1">
    <source>
        <dbReference type="ARBA" id="ARBA00010745"/>
    </source>
</evidence>
<keyword evidence="4" id="KW-0496">Mitochondrion</keyword>
<keyword evidence="3" id="KW-0687">Ribonucleoprotein</keyword>
<name>A0A8A9WR45_EUPAE</name>
<dbReference type="SMART" id="SM01374">
    <property type="entry name" value="Ribosomal_L14"/>
    <property type="match status" value="1"/>
</dbReference>
<dbReference type="SUPFAM" id="SSF50193">
    <property type="entry name" value="Ribosomal protein L14"/>
    <property type="match status" value="1"/>
</dbReference>
<dbReference type="InterPro" id="IPR036853">
    <property type="entry name" value="Ribosomal_uL14_sf"/>
</dbReference>
<gene>
    <name evidence="4" type="primary">rpl14</name>
</gene>
<dbReference type="Gene3D" id="2.40.150.20">
    <property type="entry name" value="Ribosomal protein L14"/>
    <property type="match status" value="1"/>
</dbReference>
<evidence type="ECO:0000256" key="3">
    <source>
        <dbReference type="ARBA" id="ARBA00023274"/>
    </source>
</evidence>
<dbReference type="AlphaFoldDB" id="A0A8A9WR45"/>
<dbReference type="GO" id="GO:0006412">
    <property type="term" value="P:translation"/>
    <property type="evidence" value="ECO:0007669"/>
    <property type="project" value="InterPro"/>
</dbReference>
<comment type="similarity">
    <text evidence="1">Belongs to the universal ribosomal protein uL14 family.</text>
</comment>
<proteinExistence type="inferred from homology"/>
<dbReference type="GO" id="GO:0005840">
    <property type="term" value="C:ribosome"/>
    <property type="evidence" value="ECO:0007669"/>
    <property type="project" value="UniProtKB-KW"/>
</dbReference>
<dbReference type="InterPro" id="IPR000218">
    <property type="entry name" value="Ribosomal_uL14"/>
</dbReference>
<reference evidence="4" key="1">
    <citation type="journal article" date="2021" name="Front. Mar. Sci.">
        <title>Molecular phylogenetic and evolutionary analyses of Euplotes species living in freshwater and marine habitats: a mitogenomic perspective.</title>
        <authorList>
            <person name="Huang N."/>
            <person name="Chen S."/>
            <person name="Miao M."/>
        </authorList>
    </citation>
    <scope>NUCLEOTIDE SEQUENCE</scope>
</reference>
<evidence type="ECO:0000256" key="2">
    <source>
        <dbReference type="ARBA" id="ARBA00022980"/>
    </source>
</evidence>
<sequence length="128" mass="15454">MIQRQTWVYVTDNSLAQWVKVFHLYGGFKRRFTTINFYIKGSIRLVKPFIIYYKGFQVKKMQQGMIVRGLITRQVYTCLYKTSILYKTKLNTIVLIKKKNLFLSQYLFGPTTYKIRNKRLLLLFQYIL</sequence>
<geneLocation type="mitochondrion" evidence="4"/>
<evidence type="ECO:0000313" key="4">
    <source>
        <dbReference type="EMBL" id="QTT61026.1"/>
    </source>
</evidence>
<keyword evidence="2 4" id="KW-0689">Ribosomal protein</keyword>
<protein>
    <submittedName>
        <fullName evidence="4">Ribosomal protein L14</fullName>
    </submittedName>
</protein>
<dbReference type="Pfam" id="PF00238">
    <property type="entry name" value="Ribosomal_L14"/>
    <property type="match status" value="1"/>
</dbReference>
<accession>A0A8A9WR45</accession>
<organism evidence="4">
    <name type="scientific">Euplotes aediculatus</name>
    <name type="common">Ciliate</name>
    <dbReference type="NCBI Taxonomy" id="5940"/>
    <lineage>
        <taxon>Eukaryota</taxon>
        <taxon>Sar</taxon>
        <taxon>Alveolata</taxon>
        <taxon>Ciliophora</taxon>
        <taxon>Intramacronucleata</taxon>
        <taxon>Spirotrichea</taxon>
        <taxon>Hypotrichia</taxon>
        <taxon>Euplotida</taxon>
        <taxon>Euplotidae</taxon>
        <taxon>Euplotes</taxon>
    </lineage>
</organism>